<feature type="binding site" evidence="2">
    <location>
        <begin position="21"/>
        <end position="28"/>
    </location>
    <ligand>
        <name>substrate</name>
    </ligand>
</feature>
<dbReference type="GO" id="GO:0016791">
    <property type="term" value="F:phosphatase activity"/>
    <property type="evidence" value="ECO:0007669"/>
    <property type="project" value="TreeGrafter"/>
</dbReference>
<feature type="binding site" evidence="2">
    <location>
        <begin position="97"/>
        <end position="100"/>
    </location>
    <ligand>
        <name>substrate</name>
    </ligand>
</feature>
<feature type="active site" description="Tele-phosphohistidine intermediate" evidence="1">
    <location>
        <position position="22"/>
    </location>
</feature>
<dbReference type="RefSeq" id="WP_004368045.1">
    <property type="nucleotide sequence ID" value="NZ_AMXF01000135.1"/>
</dbReference>
<dbReference type="SUPFAM" id="SSF53254">
    <property type="entry name" value="Phosphoglycerate mutase-like"/>
    <property type="match status" value="1"/>
</dbReference>
<evidence type="ECO:0000313" key="4">
    <source>
        <dbReference type="Proteomes" id="UP000013047"/>
    </source>
</evidence>
<evidence type="ECO:0000313" key="3">
    <source>
        <dbReference type="EMBL" id="ENO96132.1"/>
    </source>
</evidence>
<dbReference type="InterPro" id="IPR029033">
    <property type="entry name" value="His_PPase_superfam"/>
</dbReference>
<sequence>MTMKTRNSPQSAHACRICLVRHGETAWNAERRLQGHIDIPLNPRGLSQAEATARSLARAGERFAALYSSDLQRARQTAEAVARAHGLAATHDARLRERHYGVLQGLTFDEAERQQPQAWQHFKRREPQVALDGGGESLGGLAARVHGALAEIAARHAGETVVVVTHGGVLDIAHRLATGKPLEAVRDFAIPNAALNWIEHTAGSWRLLAWADESHLADALDELPGT</sequence>
<dbReference type="Gene3D" id="3.40.50.1240">
    <property type="entry name" value="Phosphoglycerate mutase-like"/>
    <property type="match status" value="1"/>
</dbReference>
<dbReference type="GO" id="GO:0005829">
    <property type="term" value="C:cytosol"/>
    <property type="evidence" value="ECO:0007669"/>
    <property type="project" value="TreeGrafter"/>
</dbReference>
<gene>
    <name evidence="3" type="ORF">C667_15529</name>
</gene>
<dbReference type="Pfam" id="PF00300">
    <property type="entry name" value="His_Phos_1"/>
    <property type="match status" value="1"/>
</dbReference>
<dbReference type="SMART" id="SM00855">
    <property type="entry name" value="PGAM"/>
    <property type="match status" value="1"/>
</dbReference>
<proteinExistence type="predicted"/>
<dbReference type="PROSITE" id="PS00175">
    <property type="entry name" value="PG_MUTASE"/>
    <property type="match status" value="1"/>
</dbReference>
<reference evidence="3 4" key="1">
    <citation type="submission" date="2012-09" db="EMBL/GenBank/DDBJ databases">
        <title>Draft Genome Sequences of 6 Strains from Genus Thauera.</title>
        <authorList>
            <person name="Liu B."/>
            <person name="Shapleigh J.P."/>
            <person name="Frostegard A.H."/>
        </authorList>
    </citation>
    <scope>NUCLEOTIDE SEQUENCE [LARGE SCALE GENOMIC DNA]</scope>
    <source>
        <strain evidence="3 4">B4P</strain>
    </source>
</reference>
<dbReference type="InterPro" id="IPR050275">
    <property type="entry name" value="PGM_Phosphatase"/>
</dbReference>
<evidence type="ECO:0000256" key="2">
    <source>
        <dbReference type="PIRSR" id="PIRSR613078-2"/>
    </source>
</evidence>
<dbReference type="PIRSF" id="PIRSF000709">
    <property type="entry name" value="6PFK_2-Ptase"/>
    <property type="match status" value="1"/>
</dbReference>
<keyword evidence="4" id="KW-1185">Reference proteome</keyword>
<dbReference type="PANTHER" id="PTHR48100">
    <property type="entry name" value="BROAD-SPECIFICITY PHOSPHATASE YOR283W-RELATED"/>
    <property type="match status" value="1"/>
</dbReference>
<name>N6ZNL9_9RHOO</name>
<dbReference type="CDD" id="cd07067">
    <property type="entry name" value="HP_PGM_like"/>
    <property type="match status" value="1"/>
</dbReference>
<organism evidence="3 4">
    <name type="scientific">Thauera phenylacetica B4P</name>
    <dbReference type="NCBI Taxonomy" id="1234382"/>
    <lineage>
        <taxon>Bacteria</taxon>
        <taxon>Pseudomonadati</taxon>
        <taxon>Pseudomonadota</taxon>
        <taxon>Betaproteobacteria</taxon>
        <taxon>Rhodocyclales</taxon>
        <taxon>Zoogloeaceae</taxon>
        <taxon>Thauera</taxon>
    </lineage>
</organism>
<feature type="binding site" evidence="2">
    <location>
        <position position="73"/>
    </location>
    <ligand>
        <name>substrate</name>
    </ligand>
</feature>
<dbReference type="AlphaFoldDB" id="N6ZNL9"/>
<dbReference type="Proteomes" id="UP000013047">
    <property type="component" value="Unassembled WGS sequence"/>
</dbReference>
<comment type="caution">
    <text evidence="3">The sequence shown here is derived from an EMBL/GenBank/DDBJ whole genome shotgun (WGS) entry which is preliminary data.</text>
</comment>
<protein>
    <submittedName>
        <fullName evidence="3">Phosphoglycerate mutase</fullName>
    </submittedName>
</protein>
<feature type="active site" description="Proton donor/acceptor" evidence="1">
    <location>
        <position position="97"/>
    </location>
</feature>
<dbReference type="EMBL" id="AMXF01000135">
    <property type="protein sequence ID" value="ENO96132.1"/>
    <property type="molecule type" value="Genomic_DNA"/>
</dbReference>
<dbReference type="InterPro" id="IPR013078">
    <property type="entry name" value="His_Pase_superF_clade-1"/>
</dbReference>
<accession>N6ZNL9</accession>
<evidence type="ECO:0000256" key="1">
    <source>
        <dbReference type="PIRSR" id="PIRSR613078-1"/>
    </source>
</evidence>
<dbReference type="InterPro" id="IPR001345">
    <property type="entry name" value="PG/BPGM_mutase_AS"/>
</dbReference>
<dbReference type="PANTHER" id="PTHR48100:SF44">
    <property type="entry name" value="PHOSPHATASE C1620.13-RELATED"/>
    <property type="match status" value="1"/>
</dbReference>